<name>A0AAW2HA03_9NEOP</name>
<feature type="region of interest" description="Disordered" evidence="1">
    <location>
        <begin position="366"/>
        <end position="435"/>
    </location>
</feature>
<evidence type="ECO:0000313" key="2">
    <source>
        <dbReference type="EMBL" id="KAL0266585.1"/>
    </source>
</evidence>
<dbReference type="PANTHER" id="PTHR21219">
    <property type="entry name" value="FI19613P1"/>
    <property type="match status" value="1"/>
</dbReference>
<protein>
    <recommendedName>
        <fullName evidence="3">PID domain-containing protein</fullName>
    </recommendedName>
</protein>
<dbReference type="PANTHER" id="PTHR21219:SF4">
    <property type="entry name" value="PID DOMAIN-CONTAINING PROTEIN"/>
    <property type="match status" value="1"/>
</dbReference>
<dbReference type="AlphaFoldDB" id="A0AAW2HA03"/>
<evidence type="ECO:0000256" key="1">
    <source>
        <dbReference type="SAM" id="MobiDB-lite"/>
    </source>
</evidence>
<feature type="region of interest" description="Disordered" evidence="1">
    <location>
        <begin position="663"/>
        <end position="724"/>
    </location>
</feature>
<feature type="compositionally biased region" description="Basic and acidic residues" evidence="1">
    <location>
        <begin position="423"/>
        <end position="435"/>
    </location>
</feature>
<dbReference type="CDD" id="cd00934">
    <property type="entry name" value="PTB"/>
    <property type="match status" value="1"/>
</dbReference>
<reference evidence="2" key="1">
    <citation type="journal article" date="2024" name="Gigascience">
        <title>Chromosome-level genome of the poultry shaft louse Menopon gallinae provides insight into the host-switching and adaptive evolution of parasitic lice.</title>
        <authorList>
            <person name="Xu Y."/>
            <person name="Ma L."/>
            <person name="Liu S."/>
            <person name="Liang Y."/>
            <person name="Liu Q."/>
            <person name="He Z."/>
            <person name="Tian L."/>
            <person name="Duan Y."/>
            <person name="Cai W."/>
            <person name="Li H."/>
            <person name="Song F."/>
        </authorList>
    </citation>
    <scope>NUCLEOTIDE SEQUENCE</scope>
    <source>
        <strain evidence="2">Cailab_2023a</strain>
    </source>
</reference>
<sequence>MVKLLEEIRSMRPLERSEPFFDSPPQPKGLGNFVLDKNGQIDINRKVIDNPYGFRLQEINHNTEICSNKDLCDETTTSMSGYSNYKQRIDAMFDDSRSLISVKSKDLCGEERGSKSAGDARTNLVNSFESRKDRMITNNIQEKIEKMFEDISVQGFKGSSSFRNLKSRRREGKLLPTPIQSTLSHCFKVIYLGAKPLADKTVSLMSLQDPLKELYFEHKKNKREDQVNTLSISREGLRIKTAEDEHLNPFPTIAVWASVKLVFRTTSSVTEYAFLPLIKDPDGIDKNTLFRELKNKDKSILLGNCHGKIDESISSPIFTVVMKNNDLNKQLECHGFICTSSEEAIIIAANLYQALMKKMKRKKEMKERLSEKPKESAIDEEDEEEKPPLKPKKTPPPVPKRPPKTEKRSSDPEDGTTDAETPQEIKPKKEIPKENKALISELEQTFDEIRKQDSKVQRRGSVPANVFNIEHEPMRTLRRTASERGSNSIVTSEAQDGGDILTKVAIPRSRSFLNANGPLTRYSRRYKANTQNAIESPLGFTELFNEFRLNEGLESMDDILNAIIDAEGMSFNDLKPIYKEFLLKLAAALTKDELYQRSKIIMRRQKKKSRNCNARKKTFISTTRISKVFKKTASKLGKGKATRPTNLEFTSIVFQSGNKLETSTSSVSSCRTKKYGPKRRQSTRRRLNKKQERKKNKNLSTTSEESDFFSRRNTTESGGCPNRSSSGYFSCSECSYDSENCTCTSADKCYCSMGEKKIRKSTRSQYCEKNKSNANVPVDTEYDKDVLSVKSCACDTESCTNSDKCYCNSSVNNNSENIIVNSNENTKQTRTKIVNLSDVKGICQTPHLHDREKAHHDNCQILSMGSCKRHSRSVFEQLKQQGFAASDSSLSRAASPSTAWRNNEERTRKPKDCLKTSRSLEFLQIRPPESRQQMNECPTPPQSARVARPNLDKYLLKEIQNTSHCQKFVEGTRHYCYHGQDIGRSYRRSSLQLEPSFRVRQCSSVRSRNDCVFDFSDPSTCRYRMHRTRNLFSSVRSKPACDNIFSQVKFPNSRNSSLRFTRRMDVYDSFCKRGRSSRHDNYLEMLHQTRNNLIEQTAENYLRLNRSCRHESRLHQSSDNFQKLDYDLFTSGKSEKSEASNGERKVLVVSARDPTGKVLYMGASTRGEKSGKRFGNMNYLRDNSGNACEALAVKKSAEIAALFSDVAPKTKLHRTGHARGDKYDSDYKGRGYRNTNMENTLGYLP</sequence>
<accession>A0AAW2HA03</accession>
<gene>
    <name evidence="2" type="ORF">PYX00_009086</name>
</gene>
<dbReference type="EMBL" id="JARGDH010000005">
    <property type="protein sequence ID" value="KAL0266585.1"/>
    <property type="molecule type" value="Genomic_DNA"/>
</dbReference>
<feature type="compositionally biased region" description="Basic residues" evidence="1">
    <location>
        <begin position="671"/>
        <end position="697"/>
    </location>
</feature>
<feature type="compositionally biased region" description="Low complexity" evidence="1">
    <location>
        <begin position="885"/>
        <end position="899"/>
    </location>
</feature>
<comment type="caution">
    <text evidence="2">The sequence shown here is derived from an EMBL/GenBank/DDBJ whole genome shotgun (WGS) entry which is preliminary data.</text>
</comment>
<feature type="region of interest" description="Disordered" evidence="1">
    <location>
        <begin position="885"/>
        <end position="908"/>
    </location>
</feature>
<evidence type="ECO:0008006" key="3">
    <source>
        <dbReference type="Google" id="ProtNLM"/>
    </source>
</evidence>
<feature type="compositionally biased region" description="Basic and acidic residues" evidence="1">
    <location>
        <begin position="366"/>
        <end position="377"/>
    </location>
</feature>
<proteinExistence type="predicted"/>
<organism evidence="2">
    <name type="scientific">Menopon gallinae</name>
    <name type="common">poultry shaft louse</name>
    <dbReference type="NCBI Taxonomy" id="328185"/>
    <lineage>
        <taxon>Eukaryota</taxon>
        <taxon>Metazoa</taxon>
        <taxon>Ecdysozoa</taxon>
        <taxon>Arthropoda</taxon>
        <taxon>Hexapoda</taxon>
        <taxon>Insecta</taxon>
        <taxon>Pterygota</taxon>
        <taxon>Neoptera</taxon>
        <taxon>Paraneoptera</taxon>
        <taxon>Psocodea</taxon>
        <taxon>Troctomorpha</taxon>
        <taxon>Phthiraptera</taxon>
        <taxon>Amblycera</taxon>
        <taxon>Menoponidae</taxon>
        <taxon>Menopon</taxon>
    </lineage>
</organism>